<gene>
    <name evidence="1" type="ORF">L1987_54197</name>
</gene>
<dbReference type="Proteomes" id="UP001056120">
    <property type="component" value="Linkage Group LG18"/>
</dbReference>
<dbReference type="EMBL" id="CM042035">
    <property type="protein sequence ID" value="KAI3754414.1"/>
    <property type="molecule type" value="Genomic_DNA"/>
</dbReference>
<keyword evidence="2" id="KW-1185">Reference proteome</keyword>
<sequence length="147" mass="16483">MSHHGSDTMNPQGLGFLKSVHKRQNLMAGHAALLCFSDGLKSDLGLETAICCFSTAWNLLMLPYFVYVEIASCHPTIKDIDEEPMWERASNRVLLLKIAIHGTSGLDYFHNYDDNRGALDTLHSSLPDLDIDGFYIKDTAPLKPRKF</sequence>
<comment type="caution">
    <text evidence="1">The sequence shown here is derived from an EMBL/GenBank/DDBJ whole genome shotgun (WGS) entry which is preliminary data.</text>
</comment>
<protein>
    <submittedName>
        <fullName evidence="1">Uncharacterized protein</fullName>
    </submittedName>
</protein>
<evidence type="ECO:0000313" key="1">
    <source>
        <dbReference type="EMBL" id="KAI3754414.1"/>
    </source>
</evidence>
<accession>A0ACB9E667</accession>
<reference evidence="2" key="1">
    <citation type="journal article" date="2022" name="Mol. Ecol. Resour.">
        <title>The genomes of chicory, endive, great burdock and yacon provide insights into Asteraceae palaeo-polyploidization history and plant inulin production.</title>
        <authorList>
            <person name="Fan W."/>
            <person name="Wang S."/>
            <person name="Wang H."/>
            <person name="Wang A."/>
            <person name="Jiang F."/>
            <person name="Liu H."/>
            <person name="Zhao H."/>
            <person name="Xu D."/>
            <person name="Zhang Y."/>
        </authorList>
    </citation>
    <scope>NUCLEOTIDE SEQUENCE [LARGE SCALE GENOMIC DNA]</scope>
    <source>
        <strain evidence="2">cv. Yunnan</strain>
    </source>
</reference>
<proteinExistence type="predicted"/>
<organism evidence="1 2">
    <name type="scientific">Smallanthus sonchifolius</name>
    <dbReference type="NCBI Taxonomy" id="185202"/>
    <lineage>
        <taxon>Eukaryota</taxon>
        <taxon>Viridiplantae</taxon>
        <taxon>Streptophyta</taxon>
        <taxon>Embryophyta</taxon>
        <taxon>Tracheophyta</taxon>
        <taxon>Spermatophyta</taxon>
        <taxon>Magnoliopsida</taxon>
        <taxon>eudicotyledons</taxon>
        <taxon>Gunneridae</taxon>
        <taxon>Pentapetalae</taxon>
        <taxon>asterids</taxon>
        <taxon>campanulids</taxon>
        <taxon>Asterales</taxon>
        <taxon>Asteraceae</taxon>
        <taxon>Asteroideae</taxon>
        <taxon>Heliantheae alliance</taxon>
        <taxon>Millerieae</taxon>
        <taxon>Smallanthus</taxon>
    </lineage>
</organism>
<name>A0ACB9E667_9ASTR</name>
<evidence type="ECO:0000313" key="2">
    <source>
        <dbReference type="Proteomes" id="UP001056120"/>
    </source>
</evidence>
<reference evidence="1 2" key="2">
    <citation type="journal article" date="2022" name="Mol. Ecol. Resour.">
        <title>The genomes of chicory, endive, great burdock and yacon provide insights into Asteraceae paleo-polyploidization history and plant inulin production.</title>
        <authorList>
            <person name="Fan W."/>
            <person name="Wang S."/>
            <person name="Wang H."/>
            <person name="Wang A."/>
            <person name="Jiang F."/>
            <person name="Liu H."/>
            <person name="Zhao H."/>
            <person name="Xu D."/>
            <person name="Zhang Y."/>
        </authorList>
    </citation>
    <scope>NUCLEOTIDE SEQUENCE [LARGE SCALE GENOMIC DNA]</scope>
    <source>
        <strain evidence="2">cv. Yunnan</strain>
        <tissue evidence="1">Leaves</tissue>
    </source>
</reference>